<protein>
    <submittedName>
        <fullName evidence="2">DUF1761 domain-containing protein</fullName>
    </submittedName>
</protein>
<gene>
    <name evidence="2" type="ORF">FHP06_03520</name>
</gene>
<dbReference type="EMBL" id="VDUX01000002">
    <property type="protein sequence ID" value="TXL61807.1"/>
    <property type="molecule type" value="Genomic_DNA"/>
</dbReference>
<keyword evidence="1" id="KW-0812">Transmembrane</keyword>
<reference evidence="2 3" key="1">
    <citation type="submission" date="2019-06" db="EMBL/GenBank/DDBJ databases">
        <title>Aeromicrobium sp. nov., isolated from a maize field.</title>
        <authorList>
            <person name="Lin S.-Y."/>
            <person name="Tsai C.-F."/>
            <person name="Young C.-C."/>
        </authorList>
    </citation>
    <scope>NUCLEOTIDE SEQUENCE [LARGE SCALE GENOMIC DNA]</scope>
    <source>
        <strain evidence="2 3">CC-CFT486</strain>
    </source>
</reference>
<feature type="transmembrane region" description="Helical" evidence="1">
    <location>
        <begin position="48"/>
        <end position="66"/>
    </location>
</feature>
<keyword evidence="3" id="KW-1185">Reference proteome</keyword>
<evidence type="ECO:0000313" key="3">
    <source>
        <dbReference type="Proteomes" id="UP000321571"/>
    </source>
</evidence>
<name>A0A5C8NL78_9ACTN</name>
<keyword evidence="1" id="KW-0472">Membrane</keyword>
<evidence type="ECO:0000313" key="2">
    <source>
        <dbReference type="EMBL" id="TXL61807.1"/>
    </source>
</evidence>
<evidence type="ECO:0000256" key="1">
    <source>
        <dbReference type="SAM" id="Phobius"/>
    </source>
</evidence>
<dbReference type="OrthoDB" id="3692045at2"/>
<dbReference type="AlphaFoldDB" id="A0A5C8NL78"/>
<dbReference type="RefSeq" id="WP_147683900.1">
    <property type="nucleotide sequence ID" value="NZ_VDUX01000002.1"/>
</dbReference>
<sequence length="130" mass="13603">MDDFSWLAVIIAAMAFFFIGAIWYTFLFRKPWMADMGIQAEGPPQSPGPQLLIGSFVVALVLSGVIEALVDDGGTSCGFWTGVGVGAAIAAVMGQNALYDSRPLRLWIINAGYAFVGSVVVGLIAGAISA</sequence>
<dbReference type="Proteomes" id="UP000321571">
    <property type="component" value="Unassembled WGS sequence"/>
</dbReference>
<dbReference type="Pfam" id="PF08570">
    <property type="entry name" value="DUF1761"/>
    <property type="match status" value="1"/>
</dbReference>
<accession>A0A5C8NL78</accession>
<keyword evidence="1" id="KW-1133">Transmembrane helix</keyword>
<feature type="transmembrane region" description="Helical" evidence="1">
    <location>
        <begin position="6"/>
        <end position="27"/>
    </location>
</feature>
<proteinExistence type="predicted"/>
<organism evidence="2 3">
    <name type="scientific">Aeromicrobium terrae</name>
    <dbReference type="NCBI Taxonomy" id="2498846"/>
    <lineage>
        <taxon>Bacteria</taxon>
        <taxon>Bacillati</taxon>
        <taxon>Actinomycetota</taxon>
        <taxon>Actinomycetes</taxon>
        <taxon>Propionibacteriales</taxon>
        <taxon>Nocardioidaceae</taxon>
        <taxon>Aeromicrobium</taxon>
    </lineage>
</organism>
<feature type="transmembrane region" description="Helical" evidence="1">
    <location>
        <begin position="78"/>
        <end position="99"/>
    </location>
</feature>
<feature type="transmembrane region" description="Helical" evidence="1">
    <location>
        <begin position="106"/>
        <end position="128"/>
    </location>
</feature>
<dbReference type="InterPro" id="IPR013879">
    <property type="entry name" value="DUF1761"/>
</dbReference>
<comment type="caution">
    <text evidence="2">The sequence shown here is derived from an EMBL/GenBank/DDBJ whole genome shotgun (WGS) entry which is preliminary data.</text>
</comment>